<comment type="caution">
    <text evidence="11">The sequence shown here is derived from an EMBL/GenBank/DDBJ whole genome shotgun (WGS) entry which is preliminary data.</text>
</comment>
<evidence type="ECO:0000313" key="11">
    <source>
        <dbReference type="EMBL" id="KAJ9156003.1"/>
    </source>
</evidence>
<feature type="chain" id="PRO_5041464474" evidence="10">
    <location>
        <begin position="20"/>
        <end position="334"/>
    </location>
</feature>
<evidence type="ECO:0000256" key="4">
    <source>
        <dbReference type="ARBA" id="ARBA00022692"/>
    </source>
</evidence>
<organism evidence="11 12">
    <name type="scientific">Pleurostoma richardsiae</name>
    <dbReference type="NCBI Taxonomy" id="41990"/>
    <lineage>
        <taxon>Eukaryota</taxon>
        <taxon>Fungi</taxon>
        <taxon>Dikarya</taxon>
        <taxon>Ascomycota</taxon>
        <taxon>Pezizomycotina</taxon>
        <taxon>Sordariomycetes</taxon>
        <taxon>Sordariomycetidae</taxon>
        <taxon>Calosphaeriales</taxon>
        <taxon>Pleurostomataceae</taxon>
        <taxon>Pleurostoma</taxon>
    </lineage>
</organism>
<dbReference type="AlphaFoldDB" id="A0AA38RPX5"/>
<keyword evidence="12" id="KW-1185">Reference proteome</keyword>
<name>A0AA38RPX5_9PEZI</name>
<feature type="transmembrane region" description="Helical" evidence="9">
    <location>
        <begin position="184"/>
        <end position="205"/>
    </location>
</feature>
<dbReference type="EMBL" id="JANBVO010000002">
    <property type="protein sequence ID" value="KAJ9156003.1"/>
    <property type="molecule type" value="Genomic_DNA"/>
</dbReference>
<comment type="subcellular location">
    <subcellularLocation>
        <location evidence="2">Endoplasmic reticulum membrane</location>
        <topology evidence="2">Multi-pass membrane protein</topology>
    </subcellularLocation>
</comment>
<evidence type="ECO:0000256" key="7">
    <source>
        <dbReference type="ARBA" id="ARBA00022989"/>
    </source>
</evidence>
<keyword evidence="4 9" id="KW-0812">Transmembrane</keyword>
<protein>
    <submittedName>
        <fullName evidence="11">Magnesium transporter protein 1</fullName>
    </submittedName>
</protein>
<feature type="transmembrane region" description="Helical" evidence="9">
    <location>
        <begin position="217"/>
        <end position="235"/>
    </location>
</feature>
<comment type="similarity">
    <text evidence="3">Belongs to the OST3/OST6 family.</text>
</comment>
<proteinExistence type="inferred from homology"/>
<dbReference type="InterPro" id="IPR036249">
    <property type="entry name" value="Thioredoxin-like_sf"/>
</dbReference>
<dbReference type="GO" id="GO:0008250">
    <property type="term" value="C:oligosaccharyltransferase complex"/>
    <property type="evidence" value="ECO:0007669"/>
    <property type="project" value="TreeGrafter"/>
</dbReference>
<keyword evidence="7 9" id="KW-1133">Transmembrane helix</keyword>
<evidence type="ECO:0000256" key="5">
    <source>
        <dbReference type="ARBA" id="ARBA00022729"/>
    </source>
</evidence>
<evidence type="ECO:0000256" key="2">
    <source>
        <dbReference type="ARBA" id="ARBA00004477"/>
    </source>
</evidence>
<dbReference type="PANTHER" id="PTHR12692">
    <property type="entry name" value="DOLICHYL-DIPHOSPHOOLIGOSACCHARIDE--PROTEIN GLYCOSYLTRANSFERASE-RELATED"/>
    <property type="match status" value="1"/>
</dbReference>
<comment type="function">
    <text evidence="1">Subunit of the oligosaccharyl transferase (OST) complex that catalyzes the initial transfer of a defined glycan (Glc(3)Man(9)GlcNAc(2) in eukaryotes) from the lipid carrier dolichol-pyrophosphate to an asparagine residue within an Asn-X-Ser/Thr consensus motif in nascent polypeptide chains, the first step in protein N-glycosylation. N-glycosylation occurs cotranslationally and the complex associates with the Sec61 complex at the channel-forming translocon complex that mediates protein translocation across the endoplasmic reticulum (ER). All subunits are required for a maximal enzyme activity.</text>
</comment>
<evidence type="ECO:0000313" key="12">
    <source>
        <dbReference type="Proteomes" id="UP001174694"/>
    </source>
</evidence>
<evidence type="ECO:0000256" key="9">
    <source>
        <dbReference type="SAM" id="Phobius"/>
    </source>
</evidence>
<keyword evidence="5 10" id="KW-0732">Signal</keyword>
<dbReference type="Pfam" id="PF04756">
    <property type="entry name" value="OST3_OST6"/>
    <property type="match status" value="1"/>
</dbReference>
<feature type="transmembrane region" description="Helical" evidence="9">
    <location>
        <begin position="301"/>
        <end position="321"/>
    </location>
</feature>
<evidence type="ECO:0000256" key="10">
    <source>
        <dbReference type="SAM" id="SignalP"/>
    </source>
</evidence>
<feature type="transmembrane region" description="Helical" evidence="9">
    <location>
        <begin position="269"/>
        <end position="289"/>
    </location>
</feature>
<dbReference type="SUPFAM" id="SSF52833">
    <property type="entry name" value="Thioredoxin-like"/>
    <property type="match status" value="1"/>
</dbReference>
<keyword evidence="6" id="KW-0256">Endoplasmic reticulum</keyword>
<reference evidence="11" key="1">
    <citation type="submission" date="2022-07" db="EMBL/GenBank/DDBJ databases">
        <title>Fungi with potential for degradation of polypropylene.</title>
        <authorList>
            <person name="Gostincar C."/>
        </authorList>
    </citation>
    <scope>NUCLEOTIDE SEQUENCE</scope>
    <source>
        <strain evidence="11">EXF-13308</strain>
    </source>
</reference>
<evidence type="ECO:0000256" key="3">
    <source>
        <dbReference type="ARBA" id="ARBA00009561"/>
    </source>
</evidence>
<dbReference type="PANTHER" id="PTHR12692:SF0">
    <property type="entry name" value="GH11935P"/>
    <property type="match status" value="1"/>
</dbReference>
<accession>A0AA38RPX5</accession>
<dbReference type="GO" id="GO:0018279">
    <property type="term" value="P:protein N-linked glycosylation via asparagine"/>
    <property type="evidence" value="ECO:0007669"/>
    <property type="project" value="TreeGrafter"/>
</dbReference>
<evidence type="ECO:0000256" key="6">
    <source>
        <dbReference type="ARBA" id="ARBA00022824"/>
    </source>
</evidence>
<feature type="signal peptide" evidence="10">
    <location>
        <begin position="1"/>
        <end position="19"/>
    </location>
</feature>
<evidence type="ECO:0000256" key="1">
    <source>
        <dbReference type="ARBA" id="ARBA00002791"/>
    </source>
</evidence>
<dbReference type="FunFam" id="3.40.30.10:FF:000302">
    <property type="entry name" value="Oligosaccharyl transferase subunit (Gamma), putative"/>
    <property type="match status" value="1"/>
</dbReference>
<dbReference type="Proteomes" id="UP001174694">
    <property type="component" value="Unassembled WGS sequence"/>
</dbReference>
<dbReference type="InterPro" id="IPR021149">
    <property type="entry name" value="OligosaccharylTrfase_OST3/OST6"/>
</dbReference>
<evidence type="ECO:0000256" key="8">
    <source>
        <dbReference type="ARBA" id="ARBA00023136"/>
    </source>
</evidence>
<sequence>MRWSSLLLGLSLFSAGGWAKKDKKPQSAVDRFDDFHAKSRSATPIKIDDASYKKLTATPRDYSSGILLTAMDPRFGCQLCREFQPEWELLSKSWMKGDRKGESRMIFATLDFNDGRETFMSMGLQTAPVLLFFPATAGPHAVAAPEPLRYDFTSGPQTAEQVRNWLARHLPDRPHPIVKRPFDYLGWFTSITAFLGAATFTYVCWDYISLVLWSRKIWAACSLIAILLFTSGQMFNHIRGVPYVAGDGRGGISYFAAGFQNQFGMETQLVAAMYGTLAFAIISLGVTAPRIADPKRQQLTILAWSGILFLMYGLLLSVFRIKNGGYPFALPPFM</sequence>
<dbReference type="Gene3D" id="3.40.30.10">
    <property type="entry name" value="Glutaredoxin"/>
    <property type="match status" value="1"/>
</dbReference>
<gene>
    <name evidence="11" type="ORF">NKR23_g1097</name>
</gene>
<keyword evidence="8 9" id="KW-0472">Membrane</keyword>